<gene>
    <name evidence="1" type="ORF">GCM10010420_14080</name>
</gene>
<name>A0ABP5UZV2_9ACTN</name>
<sequence length="69" mass="7505">MHYETLVALRGVLDRYPRTGHITCDDHGSESSGLAMDRPDAHGWYSTGGWTCPYQRVVVTASPAPSLTG</sequence>
<proteinExistence type="predicted"/>
<dbReference type="RefSeq" id="WP_344629990.1">
    <property type="nucleotide sequence ID" value="NZ_BAAATJ010000004.1"/>
</dbReference>
<dbReference type="Proteomes" id="UP001500058">
    <property type="component" value="Unassembled WGS sequence"/>
</dbReference>
<accession>A0ABP5UZV2</accession>
<dbReference type="EMBL" id="BAAATJ010000004">
    <property type="protein sequence ID" value="GAA2391210.1"/>
    <property type="molecule type" value="Genomic_DNA"/>
</dbReference>
<evidence type="ECO:0000313" key="2">
    <source>
        <dbReference type="Proteomes" id="UP001500058"/>
    </source>
</evidence>
<keyword evidence="2" id="KW-1185">Reference proteome</keyword>
<reference evidence="2" key="1">
    <citation type="journal article" date="2019" name="Int. J. Syst. Evol. Microbiol.">
        <title>The Global Catalogue of Microorganisms (GCM) 10K type strain sequencing project: providing services to taxonomists for standard genome sequencing and annotation.</title>
        <authorList>
            <consortium name="The Broad Institute Genomics Platform"/>
            <consortium name="The Broad Institute Genome Sequencing Center for Infectious Disease"/>
            <person name="Wu L."/>
            <person name="Ma J."/>
        </authorList>
    </citation>
    <scope>NUCLEOTIDE SEQUENCE [LARGE SCALE GENOMIC DNA]</scope>
    <source>
        <strain evidence="2">JCM 6921</strain>
    </source>
</reference>
<protein>
    <submittedName>
        <fullName evidence="1">Uncharacterized protein</fullName>
    </submittedName>
</protein>
<organism evidence="1 2">
    <name type="scientific">Streptomyces glaucosporus</name>
    <dbReference type="NCBI Taxonomy" id="284044"/>
    <lineage>
        <taxon>Bacteria</taxon>
        <taxon>Bacillati</taxon>
        <taxon>Actinomycetota</taxon>
        <taxon>Actinomycetes</taxon>
        <taxon>Kitasatosporales</taxon>
        <taxon>Streptomycetaceae</taxon>
        <taxon>Streptomyces</taxon>
    </lineage>
</organism>
<comment type="caution">
    <text evidence="1">The sequence shown here is derived from an EMBL/GenBank/DDBJ whole genome shotgun (WGS) entry which is preliminary data.</text>
</comment>
<evidence type="ECO:0000313" key="1">
    <source>
        <dbReference type="EMBL" id="GAA2391210.1"/>
    </source>
</evidence>